<organism evidence="1">
    <name type="scientific">Opuntia streptacantha</name>
    <name type="common">Prickly pear cactus</name>
    <name type="synonym">Opuntia cardona</name>
    <dbReference type="NCBI Taxonomy" id="393608"/>
    <lineage>
        <taxon>Eukaryota</taxon>
        <taxon>Viridiplantae</taxon>
        <taxon>Streptophyta</taxon>
        <taxon>Embryophyta</taxon>
        <taxon>Tracheophyta</taxon>
        <taxon>Spermatophyta</taxon>
        <taxon>Magnoliopsida</taxon>
        <taxon>eudicotyledons</taxon>
        <taxon>Gunneridae</taxon>
        <taxon>Pentapetalae</taxon>
        <taxon>Caryophyllales</taxon>
        <taxon>Cactineae</taxon>
        <taxon>Cactaceae</taxon>
        <taxon>Opuntioideae</taxon>
        <taxon>Opuntia</taxon>
    </lineage>
</organism>
<dbReference type="EMBL" id="GISG01039632">
    <property type="protein sequence ID" value="MBA4622631.1"/>
    <property type="molecule type" value="Transcribed_RNA"/>
</dbReference>
<accession>A0A7C8YNW5</accession>
<sequence length="126" mass="14042">MQSLSSSSLPVFPPCSSIYAKWKRGKPLSSSSLEAPKCSLATITTITELNRKCRKRLLEIILCKSWYKPDDNQQTTTKTEAVEREISDTRSGFWAILGMPLVAEWLTATKSCWLTGGGWLRKGQSA</sequence>
<evidence type="ECO:0000313" key="1">
    <source>
        <dbReference type="EMBL" id="MBA4622631.1"/>
    </source>
</evidence>
<reference evidence="1" key="2">
    <citation type="submission" date="2020-07" db="EMBL/GenBank/DDBJ databases">
        <authorList>
            <person name="Vera ALvarez R."/>
            <person name="Arias-Moreno D.M."/>
            <person name="Jimenez-Jacinto V."/>
            <person name="Jimenez-Bremont J.F."/>
            <person name="Swaminathan K."/>
            <person name="Moose S.P."/>
            <person name="Guerrero-Gonzalez M.L."/>
            <person name="Marino-Ramirez L."/>
            <person name="Landsman D."/>
            <person name="Rodriguez-Kessler M."/>
            <person name="Delgado-Sanchez P."/>
        </authorList>
    </citation>
    <scope>NUCLEOTIDE SEQUENCE</scope>
    <source>
        <tissue evidence="1">Cladode</tissue>
    </source>
</reference>
<protein>
    <submittedName>
        <fullName evidence="1">Uncharacterized protein</fullName>
    </submittedName>
</protein>
<reference evidence="1" key="1">
    <citation type="journal article" date="2013" name="J. Plant Res.">
        <title>Effect of fungi and light on seed germination of three Opuntia species from semiarid lands of central Mexico.</title>
        <authorList>
            <person name="Delgado-Sanchez P."/>
            <person name="Jimenez-Bremont J.F."/>
            <person name="Guerrero-Gonzalez Mde L."/>
            <person name="Flores J."/>
        </authorList>
    </citation>
    <scope>NUCLEOTIDE SEQUENCE</scope>
    <source>
        <tissue evidence="1">Cladode</tissue>
    </source>
</reference>
<name>A0A7C8YNW5_OPUST</name>
<dbReference type="AlphaFoldDB" id="A0A7C8YNW5"/>
<proteinExistence type="predicted"/>